<dbReference type="OrthoDB" id="9996127at2759"/>
<proteinExistence type="inferred from homology"/>
<protein>
    <submittedName>
        <fullName evidence="7">FAD-binding domain-containing protein</fullName>
    </submittedName>
</protein>
<name>A0A6A6U9J1_9PEZI</name>
<dbReference type="AlphaFoldDB" id="A0A6A6U9J1"/>
<dbReference type="PROSITE" id="PS51387">
    <property type="entry name" value="FAD_PCMH"/>
    <property type="match status" value="1"/>
</dbReference>
<dbReference type="Pfam" id="PF01565">
    <property type="entry name" value="FAD_binding_4"/>
    <property type="match status" value="1"/>
</dbReference>
<keyword evidence="8" id="KW-1185">Reference proteome</keyword>
<dbReference type="InterPro" id="IPR050416">
    <property type="entry name" value="FAD-linked_Oxidoreductase"/>
</dbReference>
<dbReference type="InterPro" id="IPR016167">
    <property type="entry name" value="FAD-bd_PCMH_sub1"/>
</dbReference>
<evidence type="ECO:0000259" key="6">
    <source>
        <dbReference type="PROSITE" id="PS51387"/>
    </source>
</evidence>
<keyword evidence="5" id="KW-0560">Oxidoreductase</keyword>
<comment type="similarity">
    <text evidence="2">Belongs to the oxygen-dependent FAD-linked oxidoreductase family.</text>
</comment>
<evidence type="ECO:0000256" key="1">
    <source>
        <dbReference type="ARBA" id="ARBA00001974"/>
    </source>
</evidence>
<feature type="domain" description="FAD-binding PCMH-type" evidence="6">
    <location>
        <begin position="70"/>
        <end position="241"/>
    </location>
</feature>
<dbReference type="InterPro" id="IPR036318">
    <property type="entry name" value="FAD-bd_PCMH-like_sf"/>
</dbReference>
<evidence type="ECO:0000256" key="5">
    <source>
        <dbReference type="ARBA" id="ARBA00023002"/>
    </source>
</evidence>
<evidence type="ECO:0000256" key="3">
    <source>
        <dbReference type="ARBA" id="ARBA00022630"/>
    </source>
</evidence>
<dbReference type="EMBL" id="MU004237">
    <property type="protein sequence ID" value="KAF2668117.1"/>
    <property type="molecule type" value="Genomic_DNA"/>
</dbReference>
<organism evidence="7 8">
    <name type="scientific">Microthyrium microscopicum</name>
    <dbReference type="NCBI Taxonomy" id="703497"/>
    <lineage>
        <taxon>Eukaryota</taxon>
        <taxon>Fungi</taxon>
        <taxon>Dikarya</taxon>
        <taxon>Ascomycota</taxon>
        <taxon>Pezizomycotina</taxon>
        <taxon>Dothideomycetes</taxon>
        <taxon>Dothideomycetes incertae sedis</taxon>
        <taxon>Microthyriales</taxon>
        <taxon>Microthyriaceae</taxon>
        <taxon>Microthyrium</taxon>
    </lineage>
</organism>
<dbReference type="Gene3D" id="3.30.43.10">
    <property type="entry name" value="Uridine Diphospho-n-acetylenolpyruvylglucosamine Reductase, domain 2"/>
    <property type="match status" value="1"/>
</dbReference>
<gene>
    <name evidence="7" type="ORF">BT63DRAFT_389897</name>
</gene>
<sequence>MEALPILVGWAINNLSPYRIINVLGLAPILYNFHPTVRELGPRLSQNASIVLSSAPEFANITSRWQAHWAAPETTISVKVATESDIQETIKFANKHNRTFLAISGGHGAIRSLGSVKDGILIDMRRMNSMSLSDDGKSVTIGGAAKIKKVVGDLWLAGKETTTGICECVGMSAPMLGGGHGLNQGKYGLAADQVIEARLVLPNGTAVTASETSNPYLFWAIRGAGHNFGIVTEFKSKVYDVKPKTTWAFNFFFFSEDKLEALFTQANEMMKTQQSNLVHWTYMTKLPFDPIHPTILYMVFYEGPLSELQEYSAPIRDLGPMHVETGELPMPALASVTYMGEEDISCAKGMTGMRFPLGMTQFDIVALRKLYDHFDQTMQQIPAFNGSFFLLEMYSTQAVKAVPEESTAFPHREDNLLVTPFVNYAPDPKMDVMAEEFGSAMRDILLAGTEEPDKLKAYVNYAHGDETLEAIYGWDKWRIDKLRSLKKEFDPEKRLMAYAPIL</sequence>
<dbReference type="GO" id="GO:0016491">
    <property type="term" value="F:oxidoreductase activity"/>
    <property type="evidence" value="ECO:0007669"/>
    <property type="project" value="UniProtKB-KW"/>
</dbReference>
<dbReference type="PANTHER" id="PTHR42973:SF9">
    <property type="entry name" value="FAD-BINDING PCMH-TYPE DOMAIN-CONTAINING PROTEIN-RELATED"/>
    <property type="match status" value="1"/>
</dbReference>
<evidence type="ECO:0000313" key="7">
    <source>
        <dbReference type="EMBL" id="KAF2668117.1"/>
    </source>
</evidence>
<dbReference type="PANTHER" id="PTHR42973">
    <property type="entry name" value="BINDING OXIDOREDUCTASE, PUTATIVE (AFU_ORTHOLOGUE AFUA_1G17690)-RELATED"/>
    <property type="match status" value="1"/>
</dbReference>
<dbReference type="InterPro" id="IPR016169">
    <property type="entry name" value="FAD-bd_PCMH_sub2"/>
</dbReference>
<dbReference type="SUPFAM" id="SSF56176">
    <property type="entry name" value="FAD-binding/transporter-associated domain-like"/>
    <property type="match status" value="1"/>
</dbReference>
<dbReference type="InterPro" id="IPR016166">
    <property type="entry name" value="FAD-bd_PCMH"/>
</dbReference>
<comment type="cofactor">
    <cofactor evidence="1">
        <name>FAD</name>
        <dbReference type="ChEBI" id="CHEBI:57692"/>
    </cofactor>
</comment>
<evidence type="ECO:0000313" key="8">
    <source>
        <dbReference type="Proteomes" id="UP000799302"/>
    </source>
</evidence>
<evidence type="ECO:0000256" key="2">
    <source>
        <dbReference type="ARBA" id="ARBA00005466"/>
    </source>
</evidence>
<dbReference type="Gene3D" id="3.40.462.20">
    <property type="match status" value="1"/>
</dbReference>
<dbReference type="InterPro" id="IPR006094">
    <property type="entry name" value="Oxid_FAD_bind_N"/>
</dbReference>
<dbReference type="Gene3D" id="3.30.465.10">
    <property type="match status" value="1"/>
</dbReference>
<evidence type="ECO:0000256" key="4">
    <source>
        <dbReference type="ARBA" id="ARBA00022827"/>
    </source>
</evidence>
<dbReference type="Proteomes" id="UP000799302">
    <property type="component" value="Unassembled WGS sequence"/>
</dbReference>
<keyword evidence="4" id="KW-0274">FAD</keyword>
<reference evidence="7" key="1">
    <citation type="journal article" date="2020" name="Stud. Mycol.">
        <title>101 Dothideomycetes genomes: a test case for predicting lifestyles and emergence of pathogens.</title>
        <authorList>
            <person name="Haridas S."/>
            <person name="Albert R."/>
            <person name="Binder M."/>
            <person name="Bloem J."/>
            <person name="Labutti K."/>
            <person name="Salamov A."/>
            <person name="Andreopoulos B."/>
            <person name="Baker S."/>
            <person name="Barry K."/>
            <person name="Bills G."/>
            <person name="Bluhm B."/>
            <person name="Cannon C."/>
            <person name="Castanera R."/>
            <person name="Culley D."/>
            <person name="Daum C."/>
            <person name="Ezra D."/>
            <person name="Gonzalez J."/>
            <person name="Henrissat B."/>
            <person name="Kuo A."/>
            <person name="Liang C."/>
            <person name="Lipzen A."/>
            <person name="Lutzoni F."/>
            <person name="Magnuson J."/>
            <person name="Mondo S."/>
            <person name="Nolan M."/>
            <person name="Ohm R."/>
            <person name="Pangilinan J."/>
            <person name="Park H.-J."/>
            <person name="Ramirez L."/>
            <person name="Alfaro M."/>
            <person name="Sun H."/>
            <person name="Tritt A."/>
            <person name="Yoshinaga Y."/>
            <person name="Zwiers L.-H."/>
            <person name="Turgeon B."/>
            <person name="Goodwin S."/>
            <person name="Spatafora J."/>
            <person name="Crous P."/>
            <person name="Grigoriev I."/>
        </authorList>
    </citation>
    <scope>NUCLEOTIDE SEQUENCE</scope>
    <source>
        <strain evidence="7">CBS 115976</strain>
    </source>
</reference>
<accession>A0A6A6U9J1</accession>
<keyword evidence="3" id="KW-0285">Flavoprotein</keyword>
<dbReference type="GO" id="GO:0071949">
    <property type="term" value="F:FAD binding"/>
    <property type="evidence" value="ECO:0007669"/>
    <property type="project" value="InterPro"/>
</dbReference>